<dbReference type="Pfam" id="PF22505">
    <property type="entry name" value="RNase_J_b_CASP"/>
    <property type="match status" value="1"/>
</dbReference>
<dbReference type="GO" id="GO:0008270">
    <property type="term" value="F:zinc ion binding"/>
    <property type="evidence" value="ECO:0007669"/>
    <property type="project" value="InterPro"/>
</dbReference>
<dbReference type="PATRIC" id="fig|1618767.3.peg.612"/>
<evidence type="ECO:0000313" key="9">
    <source>
        <dbReference type="Proteomes" id="UP000034934"/>
    </source>
</evidence>
<dbReference type="CDD" id="cd07714">
    <property type="entry name" value="RNaseJ_MBL-fold"/>
    <property type="match status" value="1"/>
</dbReference>
<organism evidence="8 9">
    <name type="scientific">Candidatus Nomurabacteria bacterium GW2011_GWF1_31_48</name>
    <dbReference type="NCBI Taxonomy" id="1618767"/>
    <lineage>
        <taxon>Bacteria</taxon>
        <taxon>Candidatus Nomuraibacteriota</taxon>
    </lineage>
</organism>
<evidence type="ECO:0000313" key="8">
    <source>
        <dbReference type="EMBL" id="KKP29943.1"/>
    </source>
</evidence>
<name>A0A0F9YEZ0_9BACT</name>
<dbReference type="PANTHER" id="PTHR43694">
    <property type="entry name" value="RIBONUCLEASE J"/>
    <property type="match status" value="1"/>
</dbReference>
<proteinExistence type="inferred from homology"/>
<evidence type="ECO:0000256" key="6">
    <source>
        <dbReference type="SAM" id="MobiDB-lite"/>
    </source>
</evidence>
<dbReference type="GO" id="GO:0006364">
    <property type="term" value="P:rRNA processing"/>
    <property type="evidence" value="ECO:0007669"/>
    <property type="project" value="UniProtKB-UniRule"/>
</dbReference>
<keyword evidence="5" id="KW-0255">Endonuclease</keyword>
<dbReference type="InterPro" id="IPR001279">
    <property type="entry name" value="Metallo-B-lactamas"/>
</dbReference>
<comment type="function">
    <text evidence="5">An RNase that has 5'-3' exonuclease and possibly endonuclease activity. Involved in maturation of rRNA and in some organisms also mRNA maturation and/or decay.</text>
</comment>
<dbReference type="Proteomes" id="UP000034934">
    <property type="component" value="Unassembled WGS sequence"/>
</dbReference>
<gene>
    <name evidence="5" type="primary">rnj</name>
    <name evidence="8" type="ORF">UR19_C0006G0006</name>
</gene>
<dbReference type="GO" id="GO:0005737">
    <property type="term" value="C:cytoplasm"/>
    <property type="evidence" value="ECO:0007669"/>
    <property type="project" value="UniProtKB-SubCell"/>
</dbReference>
<dbReference type="Pfam" id="PF00753">
    <property type="entry name" value="Lactamase_B"/>
    <property type="match status" value="1"/>
</dbReference>
<dbReference type="Gene3D" id="3.60.15.10">
    <property type="entry name" value="Ribonuclease Z/Hydroxyacylglutathione hydrolase-like"/>
    <property type="match status" value="1"/>
</dbReference>
<feature type="compositionally biased region" description="Basic and acidic residues" evidence="6">
    <location>
        <begin position="65"/>
        <end position="75"/>
    </location>
</feature>
<evidence type="ECO:0000256" key="2">
    <source>
        <dbReference type="ARBA" id="ARBA00022722"/>
    </source>
</evidence>
<dbReference type="InterPro" id="IPR042173">
    <property type="entry name" value="RNase_J_2"/>
</dbReference>
<keyword evidence="5" id="KW-0698">rRNA processing</keyword>
<sequence length="642" mass="72153">MKKTRLSFSAISIEEKKENKTISNPLLQKTETQNKNPERKKLIKSSTYQYTKKNYRPSRNGNRPFDNKNKYKNISENKIPSPLEGVVRIIPLGGVEEIGKNMTAIEIGEDIILVDAGMHFSNEDTPGVDYVIPNTTYLEEHKDKIRGLFITHGHLDHIGGVPLVLSRIGNPPVYSRNLSMLLMKKRQAEFPQFAAIKEHVVEKDEVVTCGKIKVRFFGVTHTIPDSMGVIIETKNGWIVTPGDYKLDQVDGIVSDQEEKEYSIFDKAKVLLLMTDSTNIENEGFSLPEIKVHQGLENLIKKVNGRIIIAAFASHITRLTHVVKVAENLGKKIAIDGRSMKTNIDVAIEAGYFKPKKDTLIPIEDADKYPPNKVVILMTGSQGEEFAALSRAANKSHTKFSIKKGDTIILSSSVVPGNEIKVQRIKDNLSRQGVKIISYRTAGEDFIHATGHGNKEDIRWLHKKVHPKFFIPIHGNHFMLELHKELAIEAGMSEERIVVPDNGSIIEISNDGEKIILRKEKAPSAPMMVDGLAISDVQDVVIRDRQMLAQDGMFVIIALIDLKTRKLKKSPDLISRGFVYLKENQELLRQVRIIIKKGVDDIAIKNNEIDLDHIKSNIGETVSKFLFQKTAKRPLVIPVILSI</sequence>
<comment type="subunit">
    <text evidence="5">Homodimer, may be a subunit of the RNA degradosome.</text>
</comment>
<dbReference type="AlphaFoldDB" id="A0A0F9YEZ0"/>
<feature type="compositionally biased region" description="Polar residues" evidence="6">
    <location>
        <begin position="44"/>
        <end position="61"/>
    </location>
</feature>
<dbReference type="Gene3D" id="3.10.20.580">
    <property type="match status" value="1"/>
</dbReference>
<keyword evidence="2 5" id="KW-0540">Nuclease</keyword>
<reference evidence="8 9" key="1">
    <citation type="journal article" date="2015" name="Nature">
        <title>rRNA introns, odd ribosomes, and small enigmatic genomes across a large radiation of phyla.</title>
        <authorList>
            <person name="Brown C.T."/>
            <person name="Hug L.A."/>
            <person name="Thomas B.C."/>
            <person name="Sharon I."/>
            <person name="Castelle C.J."/>
            <person name="Singh A."/>
            <person name="Wilkins M.J."/>
            <person name="Williams K.H."/>
            <person name="Banfield J.F."/>
        </authorList>
    </citation>
    <scope>NUCLEOTIDE SEQUENCE [LARGE SCALE GENOMIC DNA]</scope>
</reference>
<dbReference type="SMART" id="SM00849">
    <property type="entry name" value="Lactamase_B"/>
    <property type="match status" value="1"/>
</dbReference>
<feature type="region of interest" description="Disordered" evidence="6">
    <location>
        <begin position="19"/>
        <end position="76"/>
    </location>
</feature>
<dbReference type="InterPro" id="IPR030854">
    <property type="entry name" value="RNase_J_bac"/>
</dbReference>
<dbReference type="EC" id="3.1.-.-" evidence="5"/>
<dbReference type="PANTHER" id="PTHR43694:SF1">
    <property type="entry name" value="RIBONUCLEASE J"/>
    <property type="match status" value="1"/>
</dbReference>
<keyword evidence="4 5" id="KW-0694">RNA-binding</keyword>
<feature type="domain" description="Metallo-beta-lactamase" evidence="7">
    <location>
        <begin position="99"/>
        <end position="295"/>
    </location>
</feature>
<comment type="similarity">
    <text evidence="5">Belongs to the metallo-beta-lactamase superfamily. RNA-metabolizing metallo-beta-lactamase-like family. Bacterial RNase J subfamily.</text>
</comment>
<comment type="caution">
    <text evidence="8">The sequence shown here is derived from an EMBL/GenBank/DDBJ whole genome shotgun (WGS) entry which is preliminary data.</text>
</comment>
<dbReference type="InterPro" id="IPR041636">
    <property type="entry name" value="RNase_J_C"/>
</dbReference>
<evidence type="ECO:0000259" key="7">
    <source>
        <dbReference type="SMART" id="SM00849"/>
    </source>
</evidence>
<keyword evidence="5" id="KW-0378">Hydrolase</keyword>
<dbReference type="NCBIfam" id="TIGR00649">
    <property type="entry name" value="MG423"/>
    <property type="match status" value="1"/>
</dbReference>
<dbReference type="Gene3D" id="3.40.50.10710">
    <property type="entry name" value="Metallo-hydrolase/oxidoreductase"/>
    <property type="match status" value="1"/>
</dbReference>
<dbReference type="GO" id="GO:0004534">
    <property type="term" value="F:5'-3' RNA exonuclease activity"/>
    <property type="evidence" value="ECO:0007669"/>
    <property type="project" value="UniProtKB-UniRule"/>
</dbReference>
<dbReference type="HAMAP" id="MF_01491">
    <property type="entry name" value="RNase_J_bact"/>
    <property type="match status" value="1"/>
</dbReference>
<dbReference type="EMBL" id="LBOG01000006">
    <property type="protein sequence ID" value="KKP29943.1"/>
    <property type="molecule type" value="Genomic_DNA"/>
</dbReference>
<comment type="subcellular location">
    <subcellularLocation>
        <location evidence="5">Cytoplasm</location>
    </subcellularLocation>
</comment>
<dbReference type="InterPro" id="IPR036866">
    <property type="entry name" value="RibonucZ/Hydroxyglut_hydro"/>
</dbReference>
<accession>A0A0F9YEZ0</accession>
<evidence type="ECO:0000256" key="1">
    <source>
        <dbReference type="ARBA" id="ARBA00022490"/>
    </source>
</evidence>
<dbReference type="InterPro" id="IPR004613">
    <property type="entry name" value="RNase_J"/>
</dbReference>
<evidence type="ECO:0000256" key="5">
    <source>
        <dbReference type="HAMAP-Rule" id="MF_01491"/>
    </source>
</evidence>
<dbReference type="GO" id="GO:0003723">
    <property type="term" value="F:RNA binding"/>
    <property type="evidence" value="ECO:0007669"/>
    <property type="project" value="UniProtKB-UniRule"/>
</dbReference>
<keyword evidence="1 5" id="KW-0963">Cytoplasm</keyword>
<dbReference type="InterPro" id="IPR055132">
    <property type="entry name" value="RNase_J_b_CASP"/>
</dbReference>
<dbReference type="Pfam" id="PF17770">
    <property type="entry name" value="RNase_J_C"/>
    <property type="match status" value="1"/>
</dbReference>
<feature type="compositionally biased region" description="Polar residues" evidence="6">
    <location>
        <begin position="21"/>
        <end position="35"/>
    </location>
</feature>
<evidence type="ECO:0000256" key="3">
    <source>
        <dbReference type="ARBA" id="ARBA00022839"/>
    </source>
</evidence>
<comment type="caution">
    <text evidence="5">Lacks conserved residue(s) required for the propagation of feature annotation.</text>
</comment>
<keyword evidence="3 5" id="KW-0269">Exonuclease</keyword>
<evidence type="ECO:0000256" key="4">
    <source>
        <dbReference type="ARBA" id="ARBA00022884"/>
    </source>
</evidence>
<protein>
    <recommendedName>
        <fullName evidence="5">Ribonuclease J</fullName>
        <shortName evidence="5">RNase J</shortName>
        <ecNumber evidence="5">3.1.-.-</ecNumber>
    </recommendedName>
</protein>
<dbReference type="GO" id="GO:0004521">
    <property type="term" value="F:RNA endonuclease activity"/>
    <property type="evidence" value="ECO:0007669"/>
    <property type="project" value="UniProtKB-UniRule"/>
</dbReference>
<dbReference type="SUPFAM" id="SSF56281">
    <property type="entry name" value="Metallo-hydrolase/oxidoreductase"/>
    <property type="match status" value="1"/>
</dbReference>